<dbReference type="InterPro" id="IPR017226">
    <property type="entry name" value="BHMT-like"/>
</dbReference>
<reference evidence="6" key="1">
    <citation type="journal article" date="2020" name="mSystems">
        <title>Genome- and Community-Level Interaction Insights into Carbon Utilization and Element Cycling Functions of Hydrothermarchaeota in Hydrothermal Sediment.</title>
        <authorList>
            <person name="Zhou Z."/>
            <person name="Liu Y."/>
            <person name="Xu W."/>
            <person name="Pan J."/>
            <person name="Luo Z.H."/>
            <person name="Li M."/>
        </authorList>
    </citation>
    <scope>NUCLEOTIDE SEQUENCE [LARGE SCALE GENOMIC DNA]</scope>
    <source>
        <strain evidence="6">SpSt-876</strain>
    </source>
</reference>
<dbReference type="GO" id="GO:0032259">
    <property type="term" value="P:methylation"/>
    <property type="evidence" value="ECO:0007669"/>
    <property type="project" value="UniProtKB-KW"/>
</dbReference>
<dbReference type="PANTHER" id="PTHR11103:SF18">
    <property type="entry name" value="SLR1189 PROTEIN"/>
    <property type="match status" value="1"/>
</dbReference>
<feature type="binding site" evidence="3 4">
    <location>
        <position position="279"/>
    </location>
    <ligand>
        <name>Zn(2+)</name>
        <dbReference type="ChEBI" id="CHEBI:29105"/>
    </ligand>
</feature>
<sequence length="303" mass="33788">MLQPVLGRELSQAILILDGAMGTELERRGYKTRLPLWSAQALLDAPELVLQIHKDYIEAGADIITTNTFRTNPYTVKKSGLKISDARKLTEIACNLAKMARGNSKVAIAGSVAPIEDCFRPDLYPGDQLAEKDHYEHIKNLKQGGVDFILAETMISIKEAQIVLRQAERLNMKAMVSFALNKDGNILNGDNLFEAFDCLKQYRNVLQALLINCTTLNVIRKVIDDLLFRFRRTDWPIGVYPNFGPPRKGKFTEYLTPNKFAQAMLRLKNKGVKILGGCCGTQPAHIAALATALGKRRNLSRTS</sequence>
<dbReference type="Pfam" id="PF02574">
    <property type="entry name" value="S-methyl_trans"/>
    <property type="match status" value="1"/>
</dbReference>
<dbReference type="PIRSF" id="PIRSF037505">
    <property type="entry name" value="Betaine_HMT"/>
    <property type="match status" value="1"/>
</dbReference>
<dbReference type="Gene3D" id="3.20.20.330">
    <property type="entry name" value="Homocysteine-binding-like domain"/>
    <property type="match status" value="1"/>
</dbReference>
<feature type="binding site" evidence="4">
    <location>
        <position position="213"/>
    </location>
    <ligand>
        <name>Zn(2+)</name>
        <dbReference type="ChEBI" id="CHEBI:29105"/>
    </ligand>
</feature>
<comment type="cofactor">
    <cofactor evidence="3">
        <name>Zn(2+)</name>
        <dbReference type="ChEBI" id="CHEBI:29105"/>
    </cofactor>
    <text evidence="3">Binds 1 zinc ion per subunit.</text>
</comment>
<dbReference type="EMBL" id="DTLI01000228">
    <property type="protein sequence ID" value="HHS53090.1"/>
    <property type="molecule type" value="Genomic_DNA"/>
</dbReference>
<dbReference type="InterPro" id="IPR003726">
    <property type="entry name" value="HCY_dom"/>
</dbReference>
<gene>
    <name evidence="6" type="ORF">ENW73_09625</name>
</gene>
<evidence type="ECO:0000256" key="2">
    <source>
        <dbReference type="ARBA" id="ARBA00022679"/>
    </source>
</evidence>
<organism evidence="6">
    <name type="scientific">candidate division WOR-3 bacterium</name>
    <dbReference type="NCBI Taxonomy" id="2052148"/>
    <lineage>
        <taxon>Bacteria</taxon>
        <taxon>Bacteria division WOR-3</taxon>
    </lineage>
</organism>
<comment type="caution">
    <text evidence="6">The sequence shown here is derived from an EMBL/GenBank/DDBJ whole genome shotgun (WGS) entry which is preliminary data.</text>
</comment>
<dbReference type="PANTHER" id="PTHR11103">
    <property type="entry name" value="SLR1189 PROTEIN"/>
    <property type="match status" value="1"/>
</dbReference>
<dbReference type="GO" id="GO:0008168">
    <property type="term" value="F:methyltransferase activity"/>
    <property type="evidence" value="ECO:0007669"/>
    <property type="project" value="UniProtKB-UniRule"/>
</dbReference>
<dbReference type="PROSITE" id="PS50970">
    <property type="entry name" value="HCY"/>
    <property type="match status" value="1"/>
</dbReference>
<dbReference type="AlphaFoldDB" id="A0A7C6AA71"/>
<evidence type="ECO:0000256" key="1">
    <source>
        <dbReference type="ARBA" id="ARBA00022603"/>
    </source>
</evidence>
<keyword evidence="1 4" id="KW-0489">Methyltransferase</keyword>
<name>A0A7C6AA71_UNCW3</name>
<dbReference type="InterPro" id="IPR036589">
    <property type="entry name" value="HCY_dom_sf"/>
</dbReference>
<keyword evidence="3 4" id="KW-0862">Zinc</keyword>
<evidence type="ECO:0000256" key="4">
    <source>
        <dbReference type="PROSITE-ProRule" id="PRU00333"/>
    </source>
</evidence>
<dbReference type="SUPFAM" id="SSF82282">
    <property type="entry name" value="Homocysteine S-methyltransferase"/>
    <property type="match status" value="1"/>
</dbReference>
<keyword evidence="3 4" id="KW-0479">Metal-binding</keyword>
<accession>A0A7C6AA71</accession>
<dbReference type="GO" id="GO:0008270">
    <property type="term" value="F:zinc ion binding"/>
    <property type="evidence" value="ECO:0007669"/>
    <property type="project" value="InterPro"/>
</dbReference>
<feature type="binding site" evidence="3 4">
    <location>
        <position position="278"/>
    </location>
    <ligand>
        <name>Zn(2+)</name>
        <dbReference type="ChEBI" id="CHEBI:29105"/>
    </ligand>
</feature>
<protein>
    <submittedName>
        <fullName evidence="6">Homocysteine S-methyltransferase family protein</fullName>
    </submittedName>
</protein>
<proteinExistence type="predicted"/>
<evidence type="ECO:0000313" key="6">
    <source>
        <dbReference type="EMBL" id="HHS53090.1"/>
    </source>
</evidence>
<feature type="domain" description="Hcy-binding" evidence="5">
    <location>
        <begin position="3"/>
        <end position="293"/>
    </location>
</feature>
<dbReference type="GO" id="GO:0009086">
    <property type="term" value="P:methionine biosynthetic process"/>
    <property type="evidence" value="ECO:0007669"/>
    <property type="project" value="InterPro"/>
</dbReference>
<evidence type="ECO:0000259" key="5">
    <source>
        <dbReference type="PROSITE" id="PS50970"/>
    </source>
</evidence>
<keyword evidence="2 4" id="KW-0808">Transferase</keyword>
<evidence type="ECO:0000256" key="3">
    <source>
        <dbReference type="PIRSR" id="PIRSR037505-2"/>
    </source>
</evidence>